<comment type="caution">
    <text evidence="3">The sequence shown here is derived from an EMBL/GenBank/DDBJ whole genome shotgun (WGS) entry which is preliminary data.</text>
</comment>
<evidence type="ECO:0000313" key="4">
    <source>
        <dbReference type="Proteomes" id="UP001165652"/>
    </source>
</evidence>
<evidence type="ECO:0000313" key="3">
    <source>
        <dbReference type="EMBL" id="MDC7789164.1"/>
    </source>
</evidence>
<protein>
    <submittedName>
        <fullName evidence="3">Tripartite tricarboxylate transporter TctB family protein</fullName>
    </submittedName>
</protein>
<reference evidence="3" key="1">
    <citation type="journal article" date="2023" name="Microbiol Resour">
        <title>Genome Sequences of Rhodoplanes serenus and Two Thermotolerant Strains, Rhodoplanes tepidamans and 'Rhodoplanes cryptolactis,' Further Refine the Genus.</title>
        <authorList>
            <person name="Rayyan A.A."/>
            <person name="Kyndt J.A."/>
        </authorList>
    </citation>
    <scope>NUCLEOTIDE SEQUENCE</scope>
    <source>
        <strain evidence="3">DSM 9987</strain>
    </source>
</reference>
<feature type="transmembrane region" description="Helical" evidence="1">
    <location>
        <begin position="12"/>
        <end position="33"/>
    </location>
</feature>
<sequence>MAGLSLPRWAGDAAVGVALSGAGVALAILAWPIPRGSVGNPGPGFMPFVLGLALVGLGLACAVRALREHDGAAVALASRKTAVCLLTLLAAALAFIPLGFVPTVAVMLSILFAVLAEKPWWRAVLYGCGASLALDAVFERVLGLGLPAGIWPF</sequence>
<name>A0ABT5JHW4_RHOTP</name>
<feature type="transmembrane region" description="Helical" evidence="1">
    <location>
        <begin position="45"/>
        <end position="63"/>
    </location>
</feature>
<evidence type="ECO:0000256" key="1">
    <source>
        <dbReference type="SAM" id="Phobius"/>
    </source>
</evidence>
<reference evidence="3" key="2">
    <citation type="submission" date="2023-02" db="EMBL/GenBank/DDBJ databases">
        <authorList>
            <person name="Rayyan A."/>
            <person name="Meyer T."/>
            <person name="Kyndt J.A."/>
        </authorList>
    </citation>
    <scope>NUCLEOTIDE SEQUENCE</scope>
    <source>
        <strain evidence="3">DSM 9987</strain>
    </source>
</reference>
<keyword evidence="1" id="KW-0812">Transmembrane</keyword>
<dbReference type="Proteomes" id="UP001165652">
    <property type="component" value="Unassembled WGS sequence"/>
</dbReference>
<keyword evidence="1" id="KW-0472">Membrane</keyword>
<dbReference type="RefSeq" id="WP_272779993.1">
    <property type="nucleotide sequence ID" value="NZ_JAQQLI010000062.1"/>
</dbReference>
<keyword evidence="4" id="KW-1185">Reference proteome</keyword>
<accession>A0ABT5JHW4</accession>
<proteinExistence type="predicted"/>
<organism evidence="3 4">
    <name type="scientific">Rhodoplanes tepidamans</name>
    <name type="common">Rhodoplanes cryptolactis</name>
    <dbReference type="NCBI Taxonomy" id="200616"/>
    <lineage>
        <taxon>Bacteria</taxon>
        <taxon>Pseudomonadati</taxon>
        <taxon>Pseudomonadota</taxon>
        <taxon>Alphaproteobacteria</taxon>
        <taxon>Hyphomicrobiales</taxon>
        <taxon>Nitrobacteraceae</taxon>
        <taxon>Rhodoplanes</taxon>
    </lineage>
</organism>
<dbReference type="Pfam" id="PF07331">
    <property type="entry name" value="TctB"/>
    <property type="match status" value="1"/>
</dbReference>
<feature type="transmembrane region" description="Helical" evidence="1">
    <location>
        <begin position="83"/>
        <end position="114"/>
    </location>
</feature>
<keyword evidence="1" id="KW-1133">Transmembrane helix</keyword>
<feature type="domain" description="DUF1468" evidence="2">
    <location>
        <begin position="16"/>
        <end position="147"/>
    </location>
</feature>
<gene>
    <name evidence="3" type="ORF">PQJ73_26080</name>
</gene>
<dbReference type="EMBL" id="JAQQLI010000062">
    <property type="protein sequence ID" value="MDC7789164.1"/>
    <property type="molecule type" value="Genomic_DNA"/>
</dbReference>
<dbReference type="InterPro" id="IPR009936">
    <property type="entry name" value="DUF1468"/>
</dbReference>
<evidence type="ECO:0000259" key="2">
    <source>
        <dbReference type="Pfam" id="PF07331"/>
    </source>
</evidence>